<evidence type="ECO:0000313" key="1">
    <source>
        <dbReference type="EMBL" id="KAK6513826.1"/>
    </source>
</evidence>
<gene>
    <name evidence="1" type="ORF">TWF506_008259</name>
</gene>
<accession>A0AAN8NE80</accession>
<dbReference type="Gene3D" id="3.30.420.40">
    <property type="match status" value="1"/>
</dbReference>
<dbReference type="PANTHER" id="PTHR14187">
    <property type="entry name" value="ALPHA KINASE/ELONGATION FACTOR 2 KINASE"/>
    <property type="match status" value="1"/>
</dbReference>
<dbReference type="SUPFAM" id="SSF53067">
    <property type="entry name" value="Actin-like ATPase domain"/>
    <property type="match status" value="2"/>
</dbReference>
<dbReference type="InterPro" id="IPR043129">
    <property type="entry name" value="ATPase_NBD"/>
</dbReference>
<organism evidence="1 2">
    <name type="scientific">Arthrobotrys conoides</name>
    <dbReference type="NCBI Taxonomy" id="74498"/>
    <lineage>
        <taxon>Eukaryota</taxon>
        <taxon>Fungi</taxon>
        <taxon>Dikarya</taxon>
        <taxon>Ascomycota</taxon>
        <taxon>Pezizomycotina</taxon>
        <taxon>Orbiliomycetes</taxon>
        <taxon>Orbiliales</taxon>
        <taxon>Orbiliaceae</taxon>
        <taxon>Arthrobotrys</taxon>
    </lineage>
</organism>
<proteinExistence type="predicted"/>
<dbReference type="CDD" id="cd10170">
    <property type="entry name" value="ASKHA_NBD_HSP70"/>
    <property type="match status" value="1"/>
</dbReference>
<reference evidence="1 2" key="1">
    <citation type="submission" date="2019-10" db="EMBL/GenBank/DDBJ databases">
        <authorList>
            <person name="Palmer J.M."/>
        </authorList>
    </citation>
    <scope>NUCLEOTIDE SEQUENCE [LARGE SCALE GENOMIC DNA]</scope>
    <source>
        <strain evidence="1 2">TWF506</strain>
    </source>
</reference>
<sequence>MKFQLPSFTRLKNKARLLIDDESGAGTANDGLSYPQIHSDSDIASIGGSISENTREDRTNLNPISAQLQPDNYSTPHGVQGPASGEGRRLVIGIDFGTTYSGVSYALVLPGENPEAVKVKQVRWLSIFGDDNPNLGGKIPSTIGLEKNKSWSVNQEGRKFNGEMRWGFDKNPEGYDVFQWMKILLEPVDTSGYQDSPHVQRTKELLRKHGITAVELVTEYLKLLWNAAKDEIRDCLPQAFDTAEKTIVLSVPAGWSEQATQNTYVAAAAAFAGQGIDCRRDLKLINEPAAAAVHVLTREKKDDPNLIKRDDCVIVCDAGGGTVDVVTFKVTGVNPHLVLEEVVAPKGGLCGSIYLDKAFEPVLASMIGQRKPPNGDPSVDDVENAREEVMKQFKREVKIQFGADPSNSGSSSRVFTTRFYPSIQDPRNPNLKISELRLTLYASSLYYLCLLSSTLPPSLPQFSRSDPKLRLSWLVSETLRAIFEPVCHQVYFLIQNQIEMLERLGLRHKLKVVVLVGGFGHSKYLRQFLTEQLTKKGSSALLKIMANGEGIASVAKGAVLAEAIGITRIFNIFVARHNIGLGACQKYVPGIHDEMYRFAHSITGEDSAHTVVWFLEMGSQIRHSKTKEIGFILFMDEAMILSENREILVTPHLVLCDEGRPRHPEADVKGFVSVEFHLNKQQVLHSPSLRKLTKKNSTTSYYQLEYSLVIKWGIANLEFSCKIDNRVVVDQPSTVSYGD</sequence>
<dbReference type="AlphaFoldDB" id="A0AAN8NE80"/>
<dbReference type="EMBL" id="JAVHJM010000005">
    <property type="protein sequence ID" value="KAK6513826.1"/>
    <property type="molecule type" value="Genomic_DNA"/>
</dbReference>
<comment type="caution">
    <text evidence="1">The sequence shown here is derived from an EMBL/GenBank/DDBJ whole genome shotgun (WGS) entry which is preliminary data.</text>
</comment>
<name>A0AAN8NE80_9PEZI</name>
<dbReference type="Proteomes" id="UP001307849">
    <property type="component" value="Unassembled WGS sequence"/>
</dbReference>
<protein>
    <submittedName>
        <fullName evidence="1">Uncharacterized protein</fullName>
    </submittedName>
</protein>
<dbReference type="PANTHER" id="PTHR14187:SF5">
    <property type="entry name" value="HEAT SHOCK 70 KDA PROTEIN 12A"/>
    <property type="match status" value="1"/>
</dbReference>
<evidence type="ECO:0000313" key="2">
    <source>
        <dbReference type="Proteomes" id="UP001307849"/>
    </source>
</evidence>
<keyword evidence="2" id="KW-1185">Reference proteome</keyword>